<evidence type="ECO:0000256" key="6">
    <source>
        <dbReference type="ARBA" id="ARBA00022968"/>
    </source>
</evidence>
<dbReference type="KEGG" id="hbh:E4T21_10375"/>
<evidence type="ECO:0000256" key="2">
    <source>
        <dbReference type="ARBA" id="ARBA00004382"/>
    </source>
</evidence>
<dbReference type="GO" id="GO:0005886">
    <property type="term" value="C:plasma membrane"/>
    <property type="evidence" value="ECO:0007669"/>
    <property type="project" value="UniProtKB-SubCell"/>
</dbReference>
<dbReference type="Proteomes" id="UP000324285">
    <property type="component" value="Chromosome"/>
</dbReference>
<reference evidence="11" key="1">
    <citation type="submission" date="2021-02" db="EMBL/GenBank/DDBJ databases">
        <title>Strain Y2R2, a novel species of the genus Halomonas.</title>
        <authorList>
            <person name="Huang H."/>
        </authorList>
    </citation>
    <scope>NUCLEOTIDE SEQUENCE</scope>
    <source>
        <strain evidence="11">Y2R2</strain>
    </source>
</reference>
<sequence length="185" mass="20316">MATPSPDTQRNVNRTVIKTLVVLAGMFAFAFALVPLYDVFCQVTGLNGKTSAKAQALVSGDVDSSRTVTMQFVTRSSAGLPWRLETQTRQVRVHPGQSTEVHFSFTNLGKEVDVARAVPSVTPSEAALHLRKLACFCFQNQRLGPGEKMDAPLVFQLDKQLPEDIRTVTLVYTLYPQEMEVPSSG</sequence>
<organism evidence="11 12">
    <name type="scientific">Halomonas binhaiensis</name>
    <dbReference type="NCBI Taxonomy" id="2562282"/>
    <lineage>
        <taxon>Bacteria</taxon>
        <taxon>Pseudomonadati</taxon>
        <taxon>Pseudomonadota</taxon>
        <taxon>Gammaproteobacteria</taxon>
        <taxon>Oceanospirillales</taxon>
        <taxon>Halomonadaceae</taxon>
        <taxon>Halomonas</taxon>
    </lineage>
</organism>
<evidence type="ECO:0000256" key="1">
    <source>
        <dbReference type="ARBA" id="ARBA00004007"/>
    </source>
</evidence>
<dbReference type="OrthoDB" id="9804841at2"/>
<keyword evidence="6" id="KW-0735">Signal-anchor</keyword>
<gene>
    <name evidence="11" type="ORF">E4T21_10375</name>
</gene>
<evidence type="ECO:0000313" key="11">
    <source>
        <dbReference type="EMBL" id="QEM81916.1"/>
    </source>
</evidence>
<keyword evidence="9 10" id="KW-0472">Membrane</keyword>
<evidence type="ECO:0000313" key="12">
    <source>
        <dbReference type="Proteomes" id="UP000324285"/>
    </source>
</evidence>
<dbReference type="SUPFAM" id="SSF110111">
    <property type="entry name" value="Ctag/Cox11"/>
    <property type="match status" value="1"/>
</dbReference>
<comment type="subcellular location">
    <subcellularLocation>
        <location evidence="2">Cell inner membrane</location>
        <topology evidence="2">Single-pass type II membrane protein</topology>
        <orientation evidence="2">Periplasmic side</orientation>
    </subcellularLocation>
</comment>
<dbReference type="GO" id="GO:0005507">
    <property type="term" value="F:copper ion binding"/>
    <property type="evidence" value="ECO:0007669"/>
    <property type="project" value="InterPro"/>
</dbReference>
<name>A0A5C1NFC4_9GAMM</name>
<feature type="transmembrane region" description="Helical" evidence="10">
    <location>
        <begin position="20"/>
        <end position="37"/>
    </location>
</feature>
<evidence type="ECO:0000256" key="5">
    <source>
        <dbReference type="ARBA" id="ARBA00022692"/>
    </source>
</evidence>
<proteinExistence type="inferred from homology"/>
<dbReference type="PIRSF" id="PIRSF005413">
    <property type="entry name" value="COX11"/>
    <property type="match status" value="1"/>
</dbReference>
<dbReference type="InterPro" id="IPR023471">
    <property type="entry name" value="CtaG/Cox11_dom_sf"/>
</dbReference>
<dbReference type="RefSeq" id="WP_149284926.1">
    <property type="nucleotide sequence ID" value="NZ_CP038437.2"/>
</dbReference>
<dbReference type="PANTHER" id="PTHR21320:SF3">
    <property type="entry name" value="CYTOCHROME C OXIDASE ASSEMBLY PROTEIN COX11, MITOCHONDRIAL-RELATED"/>
    <property type="match status" value="1"/>
</dbReference>
<evidence type="ECO:0000256" key="8">
    <source>
        <dbReference type="ARBA" id="ARBA00023008"/>
    </source>
</evidence>
<dbReference type="Gene3D" id="2.60.370.10">
    <property type="entry name" value="Ctag/Cox11"/>
    <property type="match status" value="1"/>
</dbReference>
<accession>A0A5C1NFC4</accession>
<protein>
    <recommendedName>
        <fullName evidence="4">Cytochrome c oxidase assembly protein CtaG</fullName>
    </recommendedName>
</protein>
<evidence type="ECO:0000256" key="9">
    <source>
        <dbReference type="ARBA" id="ARBA00023136"/>
    </source>
</evidence>
<evidence type="ECO:0000256" key="7">
    <source>
        <dbReference type="ARBA" id="ARBA00022989"/>
    </source>
</evidence>
<keyword evidence="8" id="KW-0186">Copper</keyword>
<evidence type="ECO:0000256" key="3">
    <source>
        <dbReference type="ARBA" id="ARBA00009620"/>
    </source>
</evidence>
<comment type="function">
    <text evidence="1">Exerts its effect at some terminal stage of cytochrome c oxidase synthesis, probably by being involved in the insertion of the copper B into subunit I.</text>
</comment>
<keyword evidence="12" id="KW-1185">Reference proteome</keyword>
<dbReference type="PANTHER" id="PTHR21320">
    <property type="entry name" value="CYTOCHROME C OXIDASE ASSEMBLY PROTEIN COX11-RELATED"/>
    <property type="match status" value="1"/>
</dbReference>
<keyword evidence="7 10" id="KW-1133">Transmembrane helix</keyword>
<dbReference type="InterPro" id="IPR007533">
    <property type="entry name" value="Cyt_c_oxidase_assmbl_CtaG"/>
</dbReference>
<keyword evidence="5 10" id="KW-0812">Transmembrane</keyword>
<dbReference type="Pfam" id="PF04442">
    <property type="entry name" value="CtaG_Cox11"/>
    <property type="match status" value="1"/>
</dbReference>
<dbReference type="EMBL" id="CP038437">
    <property type="protein sequence ID" value="QEM81916.1"/>
    <property type="molecule type" value="Genomic_DNA"/>
</dbReference>
<evidence type="ECO:0000256" key="4">
    <source>
        <dbReference type="ARBA" id="ARBA00015384"/>
    </source>
</evidence>
<evidence type="ECO:0000256" key="10">
    <source>
        <dbReference type="SAM" id="Phobius"/>
    </source>
</evidence>
<dbReference type="NCBIfam" id="NF003465">
    <property type="entry name" value="PRK05089.1"/>
    <property type="match status" value="1"/>
</dbReference>
<dbReference type="AlphaFoldDB" id="A0A5C1NFC4"/>
<comment type="similarity">
    <text evidence="3">Belongs to the COX11/CtaG family.</text>
</comment>